<feature type="region of interest" description="Disordered" evidence="1">
    <location>
        <begin position="67"/>
        <end position="87"/>
    </location>
</feature>
<accession>A0A6B0U9R5</accession>
<organism evidence="2">
    <name type="scientific">Ixodes ricinus</name>
    <name type="common">Common tick</name>
    <name type="synonym">Acarus ricinus</name>
    <dbReference type="NCBI Taxonomy" id="34613"/>
    <lineage>
        <taxon>Eukaryota</taxon>
        <taxon>Metazoa</taxon>
        <taxon>Ecdysozoa</taxon>
        <taxon>Arthropoda</taxon>
        <taxon>Chelicerata</taxon>
        <taxon>Arachnida</taxon>
        <taxon>Acari</taxon>
        <taxon>Parasitiformes</taxon>
        <taxon>Ixodida</taxon>
        <taxon>Ixodoidea</taxon>
        <taxon>Ixodidae</taxon>
        <taxon>Ixodinae</taxon>
        <taxon>Ixodes</taxon>
    </lineage>
</organism>
<proteinExistence type="predicted"/>
<name>A0A6B0U9R5_IXORI</name>
<evidence type="ECO:0000313" key="2">
    <source>
        <dbReference type="EMBL" id="MXU85634.1"/>
    </source>
</evidence>
<dbReference type="EMBL" id="GIFC01003551">
    <property type="protein sequence ID" value="MXU85634.1"/>
    <property type="molecule type" value="Transcribed_RNA"/>
</dbReference>
<protein>
    <submittedName>
        <fullName evidence="2">Putative secreted protein</fullName>
    </submittedName>
</protein>
<sequence length="87" mass="9443">MASTTSGTMAFSSGRMFLAMAAIAKSVASVTSHVHDGPFRFENICLKQLEEPTRKTTSLIRSETRFLKSPKSSWSLGTPSLSGSSWQ</sequence>
<feature type="compositionally biased region" description="Polar residues" evidence="1">
    <location>
        <begin position="70"/>
        <end position="87"/>
    </location>
</feature>
<reference evidence="2" key="1">
    <citation type="submission" date="2019-12" db="EMBL/GenBank/DDBJ databases">
        <title>An insight into the sialome of adult female Ixodes ricinus ticks feeding for 6 days.</title>
        <authorList>
            <person name="Perner J."/>
            <person name="Ribeiro J.M.C."/>
        </authorList>
    </citation>
    <scope>NUCLEOTIDE SEQUENCE</scope>
    <source>
        <strain evidence="2">Semi-engorged</strain>
        <tissue evidence="2">Salivary glands</tissue>
    </source>
</reference>
<dbReference type="AlphaFoldDB" id="A0A6B0U9R5"/>
<evidence type="ECO:0000256" key="1">
    <source>
        <dbReference type="SAM" id="MobiDB-lite"/>
    </source>
</evidence>